<sequence length="167" mass="18950">MASIAIHNACTSSHRGNGGGKRDPFTGKVRPPGPLPTSTTLIVIGKDNMQSIGGEHFIITLWKDKYQIIKLPDQVSEQSYAYLGKSQKGVYCASLSYGWTRFQVWLHDESRGKIEWVLKSDINLQGMVENYPSYDYADRYNTPWIVNYEEGVSEAMIEDDSEWDFES</sequence>
<dbReference type="Proteomes" id="UP000324897">
    <property type="component" value="Unassembled WGS sequence"/>
</dbReference>
<accession>A0A5J9VCY6</accession>
<reference evidence="2 3" key="1">
    <citation type="journal article" date="2019" name="Sci. Rep.">
        <title>A high-quality genome of Eragrostis curvula grass provides insights into Poaceae evolution and supports new strategies to enhance forage quality.</title>
        <authorList>
            <person name="Carballo J."/>
            <person name="Santos B.A.C.M."/>
            <person name="Zappacosta D."/>
            <person name="Garbus I."/>
            <person name="Selva J.P."/>
            <person name="Gallo C.A."/>
            <person name="Diaz A."/>
            <person name="Albertini E."/>
            <person name="Caccamo M."/>
            <person name="Echenique V."/>
        </authorList>
    </citation>
    <scope>NUCLEOTIDE SEQUENCE [LARGE SCALE GENOMIC DNA]</scope>
    <source>
        <strain evidence="3">cv. Victoria</strain>
        <tissue evidence="2">Leaf</tissue>
    </source>
</reference>
<name>A0A5J9VCY6_9POAL</name>
<proteinExistence type="predicted"/>
<feature type="non-terminal residue" evidence="2">
    <location>
        <position position="1"/>
    </location>
</feature>
<feature type="non-terminal residue" evidence="2">
    <location>
        <position position="167"/>
    </location>
</feature>
<protein>
    <submittedName>
        <fullName evidence="2">Uncharacterized protein</fullName>
    </submittedName>
</protein>
<dbReference type="Gramene" id="TVU33923">
    <property type="protein sequence ID" value="TVU33923"/>
    <property type="gene ID" value="EJB05_15739"/>
</dbReference>
<evidence type="ECO:0000256" key="1">
    <source>
        <dbReference type="SAM" id="MobiDB-lite"/>
    </source>
</evidence>
<evidence type="ECO:0000313" key="3">
    <source>
        <dbReference type="Proteomes" id="UP000324897"/>
    </source>
</evidence>
<feature type="region of interest" description="Disordered" evidence="1">
    <location>
        <begin position="1"/>
        <end position="33"/>
    </location>
</feature>
<dbReference type="EMBL" id="RWGY01000009">
    <property type="protein sequence ID" value="TVU33923.1"/>
    <property type="molecule type" value="Genomic_DNA"/>
</dbReference>
<dbReference type="PANTHER" id="PTHR34591">
    <property type="entry name" value="OS03G0653100 PROTEIN-RELATED"/>
    <property type="match status" value="1"/>
</dbReference>
<gene>
    <name evidence="2" type="ORF">EJB05_15739</name>
</gene>
<dbReference type="AlphaFoldDB" id="A0A5J9VCY6"/>
<comment type="caution">
    <text evidence="2">The sequence shown here is derived from an EMBL/GenBank/DDBJ whole genome shotgun (WGS) entry which is preliminary data.</text>
</comment>
<keyword evidence="3" id="KW-1185">Reference proteome</keyword>
<organism evidence="2 3">
    <name type="scientific">Eragrostis curvula</name>
    <name type="common">weeping love grass</name>
    <dbReference type="NCBI Taxonomy" id="38414"/>
    <lineage>
        <taxon>Eukaryota</taxon>
        <taxon>Viridiplantae</taxon>
        <taxon>Streptophyta</taxon>
        <taxon>Embryophyta</taxon>
        <taxon>Tracheophyta</taxon>
        <taxon>Spermatophyta</taxon>
        <taxon>Magnoliopsida</taxon>
        <taxon>Liliopsida</taxon>
        <taxon>Poales</taxon>
        <taxon>Poaceae</taxon>
        <taxon>PACMAD clade</taxon>
        <taxon>Chloridoideae</taxon>
        <taxon>Eragrostideae</taxon>
        <taxon>Eragrostidinae</taxon>
        <taxon>Eragrostis</taxon>
    </lineage>
</organism>
<evidence type="ECO:0000313" key="2">
    <source>
        <dbReference type="EMBL" id="TVU33923.1"/>
    </source>
</evidence>